<dbReference type="AlphaFoldDB" id="A0A8J7AAE6"/>
<dbReference type="InterPro" id="IPR050266">
    <property type="entry name" value="AB_hydrolase_sf"/>
</dbReference>
<dbReference type="SUPFAM" id="SSF53474">
    <property type="entry name" value="alpha/beta-Hydrolases"/>
    <property type="match status" value="1"/>
</dbReference>
<comment type="caution">
    <text evidence="2">The sequence shown here is derived from an EMBL/GenBank/DDBJ whole genome shotgun (WGS) entry which is preliminary data.</text>
</comment>
<protein>
    <submittedName>
        <fullName evidence="2">Alpha/beta hydrolase</fullName>
    </submittedName>
</protein>
<feature type="domain" description="AB hydrolase-1" evidence="1">
    <location>
        <begin position="7"/>
        <end position="223"/>
    </location>
</feature>
<gene>
    <name evidence="2" type="ORF">IQ241_17825</name>
</gene>
<dbReference type="PANTHER" id="PTHR43798:SF33">
    <property type="entry name" value="HYDROLASE, PUTATIVE (AFU_ORTHOLOGUE AFUA_2G14860)-RELATED"/>
    <property type="match status" value="1"/>
</dbReference>
<accession>A0A8J7AAE6</accession>
<keyword evidence="3" id="KW-1185">Reference proteome</keyword>
<keyword evidence="2" id="KW-0378">Hydrolase</keyword>
<dbReference type="GO" id="GO:0016787">
    <property type="term" value="F:hydrolase activity"/>
    <property type="evidence" value="ECO:0007669"/>
    <property type="project" value="UniProtKB-KW"/>
</dbReference>
<dbReference type="PRINTS" id="PR00412">
    <property type="entry name" value="EPOXHYDRLASE"/>
</dbReference>
<evidence type="ECO:0000313" key="2">
    <source>
        <dbReference type="EMBL" id="MBE9079135.1"/>
    </source>
</evidence>
<evidence type="ECO:0000259" key="1">
    <source>
        <dbReference type="Pfam" id="PF00561"/>
    </source>
</evidence>
<dbReference type="InterPro" id="IPR000639">
    <property type="entry name" value="Epox_hydrolase-like"/>
</dbReference>
<reference evidence="2" key="1">
    <citation type="submission" date="2020-10" db="EMBL/GenBank/DDBJ databases">
        <authorList>
            <person name="Castelo-Branco R."/>
            <person name="Eusebio N."/>
            <person name="Adriana R."/>
            <person name="Vieira A."/>
            <person name="Brugerolle De Fraissinette N."/>
            <person name="Rezende De Castro R."/>
            <person name="Schneider M.P."/>
            <person name="Vasconcelos V."/>
            <person name="Leao P.N."/>
        </authorList>
    </citation>
    <scope>NUCLEOTIDE SEQUENCE</scope>
    <source>
        <strain evidence="2">LEGE 07310</strain>
    </source>
</reference>
<dbReference type="Pfam" id="PF00561">
    <property type="entry name" value="Abhydrolase_1"/>
    <property type="match status" value="1"/>
</dbReference>
<dbReference type="InterPro" id="IPR029058">
    <property type="entry name" value="AB_hydrolase_fold"/>
</dbReference>
<dbReference type="EMBL" id="JADEXG010000048">
    <property type="protein sequence ID" value="MBE9079135.1"/>
    <property type="molecule type" value="Genomic_DNA"/>
</dbReference>
<dbReference type="InterPro" id="IPR000073">
    <property type="entry name" value="AB_hydrolase_1"/>
</dbReference>
<dbReference type="PRINTS" id="PR00111">
    <property type="entry name" value="ABHYDROLASE"/>
</dbReference>
<organism evidence="2 3">
    <name type="scientific">Vasconcelosia minhoensis LEGE 07310</name>
    <dbReference type="NCBI Taxonomy" id="915328"/>
    <lineage>
        <taxon>Bacteria</taxon>
        <taxon>Bacillati</taxon>
        <taxon>Cyanobacteriota</taxon>
        <taxon>Cyanophyceae</taxon>
        <taxon>Nodosilineales</taxon>
        <taxon>Cymatolegaceae</taxon>
        <taxon>Vasconcelosia</taxon>
        <taxon>Vasconcelosia minhoensis</taxon>
    </lineage>
</organism>
<dbReference type="PANTHER" id="PTHR43798">
    <property type="entry name" value="MONOACYLGLYCEROL LIPASE"/>
    <property type="match status" value="1"/>
</dbReference>
<name>A0A8J7AAE6_9CYAN</name>
<dbReference type="GO" id="GO:0016020">
    <property type="term" value="C:membrane"/>
    <property type="evidence" value="ECO:0007669"/>
    <property type="project" value="TreeGrafter"/>
</dbReference>
<evidence type="ECO:0000313" key="3">
    <source>
        <dbReference type="Proteomes" id="UP000636505"/>
    </source>
</evidence>
<dbReference type="Proteomes" id="UP000636505">
    <property type="component" value="Unassembled WGS sequence"/>
</dbReference>
<proteinExistence type="predicted"/>
<sequence length="252" mass="28050">MSVFTDPLSQQFQTLTPDLRGYGRSRASADFQMQDHLDDLEAVLDRFEVSQCLVLGWSLGGILALELALRLPQRVCGLILVATAARPHSAHPPLSWQDNLMTGLASAANLISPGNAWARDWGQQSLFRYLIRQHTPAAYRYLAYQGAPAYLRTSGYATRALNQAIRQGYSRLDDLKQLEIPCLMLCAEGDCHITLASSLETAAALPNCTTIRYPDVAHLFPWEIPQQVQQDIANWLAVRSDQWPSAARRNGD</sequence>
<dbReference type="Gene3D" id="3.40.50.1820">
    <property type="entry name" value="alpha/beta hydrolase"/>
    <property type="match status" value="1"/>
</dbReference>